<reference evidence="8 9" key="1">
    <citation type="submission" date="2014-02" db="EMBL/GenBank/DDBJ databases">
        <title>The genome sequence of Colletotrichum simmondsii CBS122122.</title>
        <authorList>
            <person name="Baroncelli R."/>
            <person name="Thon M.R."/>
        </authorList>
    </citation>
    <scope>NUCLEOTIDE SEQUENCE [LARGE SCALE GENOMIC DNA]</scope>
    <source>
        <strain evidence="8 9">CBS122122</strain>
    </source>
</reference>
<feature type="domain" description="Major facilitator superfamily (MFS) profile" evidence="7">
    <location>
        <begin position="1"/>
        <end position="477"/>
    </location>
</feature>
<accession>A0A135T225</accession>
<dbReference type="InterPro" id="IPR005829">
    <property type="entry name" value="Sugar_transporter_CS"/>
</dbReference>
<feature type="transmembrane region" description="Helical" evidence="6">
    <location>
        <begin position="420"/>
        <end position="443"/>
    </location>
</feature>
<dbReference type="InterPro" id="IPR036259">
    <property type="entry name" value="MFS_trans_sf"/>
</dbReference>
<dbReference type="PROSITE" id="PS00216">
    <property type="entry name" value="SUGAR_TRANSPORT_1"/>
    <property type="match status" value="1"/>
</dbReference>
<comment type="caution">
    <text evidence="8">The sequence shown here is derived from an EMBL/GenBank/DDBJ whole genome shotgun (WGS) entry which is preliminary data.</text>
</comment>
<feature type="transmembrane region" description="Helical" evidence="6">
    <location>
        <begin position="323"/>
        <end position="345"/>
    </location>
</feature>
<dbReference type="OrthoDB" id="6612291at2759"/>
<keyword evidence="3 6" id="KW-0812">Transmembrane</keyword>
<dbReference type="EMBL" id="JFBX01000308">
    <property type="protein sequence ID" value="KXH42216.1"/>
    <property type="molecule type" value="Genomic_DNA"/>
</dbReference>
<evidence type="ECO:0000256" key="3">
    <source>
        <dbReference type="ARBA" id="ARBA00022692"/>
    </source>
</evidence>
<sequence length="504" mass="55526">MSFSDEKKDSPVDLQLVGTEAQAESSPHLQLSWGEQFKLLWKSKRVVLTGSIIANKEFVKDFGVFEEDIGAWTLPANRQLIWTIVQYLAAILSALGSGQLNDLLGRRFCFFVTVGLTVAGTVVELFSPDWKVWLVAKLLMGAAMGSMQANTQTFVSEVTPAQIRGFTLSLFQFWIILGSLIASCVLQGTSYIDNSWSWKASVITQFGPAILSLALFIPLVPESPYYLINKGRLNDARNALNKIRGKGSFDVDAEIRDIQATLEQERQQSCHGQASTYLECFQKTDLRRTMIACLPVVMQIFIGYPLCGNYLAYFLTLSGVGDAFLITIISVLCSMFAAVFAFFLIERVGRRPQLMFGTYGMLVCLLVVSLLGFFGRGENWNSQALAAFCIIWSIFYYMSVGAVGWTIVGEISSSRLRAKTTSLAAISSSICNMGWSIAIPYLVNTEEGNLGPKAGLIFLGSGTVLAVIAFFSVPETKGRTFHELDSLFLARVPARKFKSASHQA</sequence>
<dbReference type="InterPro" id="IPR020846">
    <property type="entry name" value="MFS_dom"/>
</dbReference>
<dbReference type="PROSITE" id="PS00217">
    <property type="entry name" value="SUGAR_TRANSPORT_2"/>
    <property type="match status" value="1"/>
</dbReference>
<proteinExistence type="inferred from homology"/>
<dbReference type="AlphaFoldDB" id="A0A135T225"/>
<gene>
    <name evidence="8" type="ORF">CSIM01_08968</name>
</gene>
<feature type="transmembrane region" description="Helical" evidence="6">
    <location>
        <begin position="198"/>
        <end position="220"/>
    </location>
</feature>
<dbReference type="InterPro" id="IPR005828">
    <property type="entry name" value="MFS_sugar_transport-like"/>
</dbReference>
<evidence type="ECO:0000259" key="7">
    <source>
        <dbReference type="PROSITE" id="PS50850"/>
    </source>
</evidence>
<evidence type="ECO:0000256" key="5">
    <source>
        <dbReference type="ARBA" id="ARBA00023136"/>
    </source>
</evidence>
<organism evidence="8 9">
    <name type="scientific">Colletotrichum simmondsii</name>
    <dbReference type="NCBI Taxonomy" id="703756"/>
    <lineage>
        <taxon>Eukaryota</taxon>
        <taxon>Fungi</taxon>
        <taxon>Dikarya</taxon>
        <taxon>Ascomycota</taxon>
        <taxon>Pezizomycotina</taxon>
        <taxon>Sordariomycetes</taxon>
        <taxon>Hypocreomycetidae</taxon>
        <taxon>Glomerellales</taxon>
        <taxon>Glomerellaceae</taxon>
        <taxon>Colletotrichum</taxon>
        <taxon>Colletotrichum acutatum species complex</taxon>
    </lineage>
</organism>
<dbReference type="InterPro" id="IPR050360">
    <property type="entry name" value="MFS_Sugar_Transporters"/>
</dbReference>
<dbReference type="GO" id="GO:0005351">
    <property type="term" value="F:carbohydrate:proton symporter activity"/>
    <property type="evidence" value="ECO:0007669"/>
    <property type="project" value="TreeGrafter"/>
</dbReference>
<comment type="subcellular location">
    <subcellularLocation>
        <location evidence="1">Membrane</location>
        <topology evidence="1">Multi-pass membrane protein</topology>
    </subcellularLocation>
</comment>
<feature type="transmembrane region" description="Helical" evidence="6">
    <location>
        <begin position="385"/>
        <end position="408"/>
    </location>
</feature>
<feature type="transmembrane region" description="Helical" evidence="6">
    <location>
        <begin position="170"/>
        <end position="192"/>
    </location>
</feature>
<dbReference type="Pfam" id="PF00083">
    <property type="entry name" value="Sugar_tr"/>
    <property type="match status" value="1"/>
</dbReference>
<evidence type="ECO:0000313" key="8">
    <source>
        <dbReference type="EMBL" id="KXH42216.1"/>
    </source>
</evidence>
<dbReference type="FunFam" id="1.20.1250.20:FF:000078">
    <property type="entry name" value="MFS maltose transporter, putative"/>
    <property type="match status" value="1"/>
</dbReference>
<keyword evidence="5 6" id="KW-0472">Membrane</keyword>
<dbReference type="PANTHER" id="PTHR48022:SF15">
    <property type="entry name" value="ALPHA-GLUCOSIDE TRANSPORTER, PUTATIVE (AFU_ORTHOLOGUE AFUA_5G00500)-RELATED"/>
    <property type="match status" value="1"/>
</dbReference>
<keyword evidence="4 6" id="KW-1133">Transmembrane helix</keyword>
<keyword evidence="9" id="KW-1185">Reference proteome</keyword>
<dbReference type="SUPFAM" id="SSF103473">
    <property type="entry name" value="MFS general substrate transporter"/>
    <property type="match status" value="1"/>
</dbReference>
<feature type="transmembrane region" description="Helical" evidence="6">
    <location>
        <begin position="354"/>
        <end position="373"/>
    </location>
</feature>
<dbReference type="PANTHER" id="PTHR48022">
    <property type="entry name" value="PLASTIDIC GLUCOSE TRANSPORTER 4"/>
    <property type="match status" value="1"/>
</dbReference>
<evidence type="ECO:0000256" key="1">
    <source>
        <dbReference type="ARBA" id="ARBA00004141"/>
    </source>
</evidence>
<dbReference type="Gene3D" id="1.20.1250.20">
    <property type="entry name" value="MFS general substrate transporter like domains"/>
    <property type="match status" value="1"/>
</dbReference>
<evidence type="ECO:0000313" key="9">
    <source>
        <dbReference type="Proteomes" id="UP000070328"/>
    </source>
</evidence>
<name>A0A135T225_9PEZI</name>
<feature type="transmembrane region" description="Helical" evidence="6">
    <location>
        <begin position="291"/>
        <end position="311"/>
    </location>
</feature>
<dbReference type="Proteomes" id="UP000070328">
    <property type="component" value="Unassembled WGS sequence"/>
</dbReference>
<feature type="transmembrane region" description="Helical" evidence="6">
    <location>
        <begin position="455"/>
        <end position="473"/>
    </location>
</feature>
<comment type="similarity">
    <text evidence="2">Belongs to the major facilitator superfamily. Sugar transporter (TC 2.A.1.1) family.</text>
</comment>
<protein>
    <submittedName>
        <fullName evidence="8">MFS hexose transporter</fullName>
    </submittedName>
</protein>
<dbReference type="GO" id="GO:0016020">
    <property type="term" value="C:membrane"/>
    <property type="evidence" value="ECO:0007669"/>
    <property type="project" value="UniProtKB-SubCell"/>
</dbReference>
<evidence type="ECO:0000256" key="4">
    <source>
        <dbReference type="ARBA" id="ARBA00022989"/>
    </source>
</evidence>
<evidence type="ECO:0000256" key="2">
    <source>
        <dbReference type="ARBA" id="ARBA00010992"/>
    </source>
</evidence>
<dbReference type="PROSITE" id="PS50850">
    <property type="entry name" value="MFS"/>
    <property type="match status" value="1"/>
</dbReference>
<evidence type="ECO:0000256" key="6">
    <source>
        <dbReference type="SAM" id="Phobius"/>
    </source>
</evidence>